<dbReference type="InterPro" id="IPR047127">
    <property type="entry name" value="MutT-like"/>
</dbReference>
<keyword evidence="7" id="KW-1185">Reference proteome</keyword>
<dbReference type="GO" id="GO:0044715">
    <property type="term" value="F:8-oxo-dGDP phosphatase activity"/>
    <property type="evidence" value="ECO:0007669"/>
    <property type="project" value="TreeGrafter"/>
</dbReference>
<dbReference type="GO" id="GO:0044716">
    <property type="term" value="F:8-oxo-GDP phosphatase activity"/>
    <property type="evidence" value="ECO:0007669"/>
    <property type="project" value="TreeGrafter"/>
</dbReference>
<evidence type="ECO:0000259" key="5">
    <source>
        <dbReference type="PROSITE" id="PS51462"/>
    </source>
</evidence>
<dbReference type="PANTHER" id="PTHR47707:SF2">
    <property type="entry name" value="CTP PYROPHOSPHOHYDROLASE"/>
    <property type="match status" value="1"/>
</dbReference>
<evidence type="ECO:0000313" key="7">
    <source>
        <dbReference type="Proteomes" id="UP000198635"/>
    </source>
</evidence>
<gene>
    <name evidence="6" type="ORF">SAMN04488082_104168</name>
</gene>
<dbReference type="GO" id="GO:0008413">
    <property type="term" value="F:8-oxo-7,8-dihydroguanosine triphosphate pyrophosphatase activity"/>
    <property type="evidence" value="ECO:0007669"/>
    <property type="project" value="TreeGrafter"/>
</dbReference>
<dbReference type="InterPro" id="IPR015797">
    <property type="entry name" value="NUDIX_hydrolase-like_dom_sf"/>
</dbReference>
<evidence type="ECO:0000256" key="4">
    <source>
        <dbReference type="ARBA" id="ARBA00022842"/>
    </source>
</evidence>
<evidence type="ECO:0000256" key="2">
    <source>
        <dbReference type="ARBA" id="ARBA00005582"/>
    </source>
</evidence>
<dbReference type="STRING" id="52560.SAMN04488082_104168"/>
<keyword evidence="3" id="KW-0378">Hydrolase</keyword>
<dbReference type="AlphaFoldDB" id="A0A1I3SKV8"/>
<organism evidence="6 7">
    <name type="scientific">Desulfomicrobium apsheronum</name>
    <dbReference type="NCBI Taxonomy" id="52560"/>
    <lineage>
        <taxon>Bacteria</taxon>
        <taxon>Pseudomonadati</taxon>
        <taxon>Thermodesulfobacteriota</taxon>
        <taxon>Desulfovibrionia</taxon>
        <taxon>Desulfovibrionales</taxon>
        <taxon>Desulfomicrobiaceae</taxon>
        <taxon>Desulfomicrobium</taxon>
    </lineage>
</organism>
<dbReference type="PANTHER" id="PTHR47707">
    <property type="entry name" value="8-OXO-DGTP DIPHOSPHATASE"/>
    <property type="match status" value="1"/>
</dbReference>
<dbReference type="PROSITE" id="PS51462">
    <property type="entry name" value="NUDIX"/>
    <property type="match status" value="1"/>
</dbReference>
<reference evidence="7" key="1">
    <citation type="submission" date="2016-10" db="EMBL/GenBank/DDBJ databases">
        <authorList>
            <person name="Varghese N."/>
            <person name="Submissions S."/>
        </authorList>
    </citation>
    <scope>NUCLEOTIDE SEQUENCE [LARGE SCALE GENOMIC DNA]</scope>
    <source>
        <strain evidence="7">DSM 5918</strain>
    </source>
</reference>
<evidence type="ECO:0000313" key="6">
    <source>
        <dbReference type="EMBL" id="SFJ58261.1"/>
    </source>
</evidence>
<name>A0A1I3SKV8_9BACT</name>
<dbReference type="Pfam" id="PF00293">
    <property type="entry name" value="NUDIX"/>
    <property type="match status" value="1"/>
</dbReference>
<evidence type="ECO:0000256" key="3">
    <source>
        <dbReference type="ARBA" id="ARBA00022801"/>
    </source>
</evidence>
<dbReference type="CDD" id="cd03425">
    <property type="entry name" value="NUDIX_MutT_NudA_like"/>
    <property type="match status" value="1"/>
</dbReference>
<evidence type="ECO:0000256" key="1">
    <source>
        <dbReference type="ARBA" id="ARBA00001946"/>
    </source>
</evidence>
<dbReference type="EMBL" id="FORX01000004">
    <property type="protein sequence ID" value="SFJ58261.1"/>
    <property type="molecule type" value="Genomic_DNA"/>
</dbReference>
<dbReference type="Proteomes" id="UP000198635">
    <property type="component" value="Unassembled WGS sequence"/>
</dbReference>
<dbReference type="InterPro" id="IPR000086">
    <property type="entry name" value="NUDIX_hydrolase_dom"/>
</dbReference>
<dbReference type="OrthoDB" id="9810648at2"/>
<dbReference type="SUPFAM" id="SSF55811">
    <property type="entry name" value="Nudix"/>
    <property type="match status" value="1"/>
</dbReference>
<comment type="similarity">
    <text evidence="2">Belongs to the Nudix hydrolase family.</text>
</comment>
<dbReference type="InterPro" id="IPR020476">
    <property type="entry name" value="Nudix_hydrolase"/>
</dbReference>
<dbReference type="PRINTS" id="PR00502">
    <property type="entry name" value="NUDIXFAMILY"/>
</dbReference>
<feature type="domain" description="Nudix hydrolase" evidence="5">
    <location>
        <begin position="4"/>
        <end position="131"/>
    </location>
</feature>
<sequence>MSADTIDVVAAIIVREGRFLAARRSASMTESGFWEFPGGKVEAEETLGQALVRELEEELSIAIDAFSLWKVKEKKVKVGAIRLFFHLVTEFSGAPTPREGQELAWITCEEARGYSFLPADEEILSELSACLQTL</sequence>
<comment type="cofactor">
    <cofactor evidence="1">
        <name>Mg(2+)</name>
        <dbReference type="ChEBI" id="CHEBI:18420"/>
    </cofactor>
</comment>
<proteinExistence type="inferred from homology"/>
<accession>A0A1I3SKV8</accession>
<dbReference type="GO" id="GO:0006281">
    <property type="term" value="P:DNA repair"/>
    <property type="evidence" value="ECO:0007669"/>
    <property type="project" value="InterPro"/>
</dbReference>
<dbReference type="GO" id="GO:0035539">
    <property type="term" value="F:8-oxo-7,8-dihydrodeoxyguanosine triphosphate pyrophosphatase activity"/>
    <property type="evidence" value="ECO:0007669"/>
    <property type="project" value="TreeGrafter"/>
</dbReference>
<dbReference type="Gene3D" id="3.90.79.10">
    <property type="entry name" value="Nucleoside Triphosphate Pyrophosphohydrolase"/>
    <property type="match status" value="1"/>
</dbReference>
<keyword evidence="4" id="KW-0460">Magnesium</keyword>
<protein>
    <submittedName>
        <fullName evidence="6">8-oxo-dGTP diphosphatase</fullName>
    </submittedName>
</protein>
<dbReference type="RefSeq" id="WP_092373275.1">
    <property type="nucleotide sequence ID" value="NZ_FORX01000004.1"/>
</dbReference>